<proteinExistence type="predicted"/>
<keyword evidence="2" id="KW-1185">Reference proteome</keyword>
<sequence length="94" mass="10717">MGEWWGLLRGWRTPTLDPMRTLELQTRLGRLAAELRRCDTHRGFAAAHHSRAALSAYETTLRQSLRHVGTNDEIHGPGDVVSLELDLASRGWQW</sequence>
<reference evidence="1 2" key="1">
    <citation type="submission" date="2018-11" db="EMBL/GenBank/DDBJ databases">
        <title>Sequencing the genomes of 1000 actinobacteria strains.</title>
        <authorList>
            <person name="Klenk H.-P."/>
        </authorList>
    </citation>
    <scope>NUCLEOTIDE SEQUENCE [LARGE SCALE GENOMIC DNA]</scope>
    <source>
        <strain evidence="1 2">DSM 13521</strain>
    </source>
</reference>
<gene>
    <name evidence="1" type="ORF">EDD28_0619</name>
</gene>
<dbReference type="AlphaFoldDB" id="A0A3N2D8C9"/>
<name>A0A3N2D8C9_9MICO</name>
<protein>
    <submittedName>
        <fullName evidence="1">Uncharacterized protein</fullName>
    </submittedName>
</protein>
<evidence type="ECO:0000313" key="1">
    <source>
        <dbReference type="EMBL" id="ROR96045.1"/>
    </source>
</evidence>
<dbReference type="RefSeq" id="WP_123738278.1">
    <property type="nucleotide sequence ID" value="NZ_CALFQU010000012.1"/>
</dbReference>
<comment type="caution">
    <text evidence="1">The sequence shown here is derived from an EMBL/GenBank/DDBJ whole genome shotgun (WGS) entry which is preliminary data.</text>
</comment>
<evidence type="ECO:0000313" key="2">
    <source>
        <dbReference type="Proteomes" id="UP000275356"/>
    </source>
</evidence>
<dbReference type="OrthoDB" id="5147098at2"/>
<dbReference type="Proteomes" id="UP000275356">
    <property type="component" value="Unassembled WGS sequence"/>
</dbReference>
<accession>A0A3N2D8C9</accession>
<organism evidence="1 2">
    <name type="scientific">Salana multivorans</name>
    <dbReference type="NCBI Taxonomy" id="120377"/>
    <lineage>
        <taxon>Bacteria</taxon>
        <taxon>Bacillati</taxon>
        <taxon>Actinomycetota</taxon>
        <taxon>Actinomycetes</taxon>
        <taxon>Micrococcales</taxon>
        <taxon>Beutenbergiaceae</taxon>
        <taxon>Salana</taxon>
    </lineage>
</organism>
<dbReference type="EMBL" id="RKHQ01000001">
    <property type="protein sequence ID" value="ROR96045.1"/>
    <property type="molecule type" value="Genomic_DNA"/>
</dbReference>